<reference evidence="1" key="2">
    <citation type="journal article" date="2020" name="Nat. Commun.">
        <title>Large-scale genome sequencing of mycorrhizal fungi provides insights into the early evolution of symbiotic traits.</title>
        <authorList>
            <person name="Miyauchi S."/>
            <person name="Kiss E."/>
            <person name="Kuo A."/>
            <person name="Drula E."/>
            <person name="Kohler A."/>
            <person name="Sanchez-Garcia M."/>
            <person name="Morin E."/>
            <person name="Andreopoulos B."/>
            <person name="Barry K.W."/>
            <person name="Bonito G."/>
            <person name="Buee M."/>
            <person name="Carver A."/>
            <person name="Chen C."/>
            <person name="Cichocki N."/>
            <person name="Clum A."/>
            <person name="Culley D."/>
            <person name="Crous P.W."/>
            <person name="Fauchery L."/>
            <person name="Girlanda M."/>
            <person name="Hayes R.D."/>
            <person name="Keri Z."/>
            <person name="LaButti K."/>
            <person name="Lipzen A."/>
            <person name="Lombard V."/>
            <person name="Magnuson J."/>
            <person name="Maillard F."/>
            <person name="Murat C."/>
            <person name="Nolan M."/>
            <person name="Ohm R.A."/>
            <person name="Pangilinan J."/>
            <person name="Pereira M.F."/>
            <person name="Perotto S."/>
            <person name="Peter M."/>
            <person name="Pfister S."/>
            <person name="Riley R."/>
            <person name="Sitrit Y."/>
            <person name="Stielow J.B."/>
            <person name="Szollosi G."/>
            <person name="Zifcakova L."/>
            <person name="Stursova M."/>
            <person name="Spatafora J.W."/>
            <person name="Tedersoo L."/>
            <person name="Vaario L.M."/>
            <person name="Yamada A."/>
            <person name="Yan M."/>
            <person name="Wang P."/>
            <person name="Xu J."/>
            <person name="Bruns T."/>
            <person name="Baldrian P."/>
            <person name="Vilgalys R."/>
            <person name="Dunand C."/>
            <person name="Henrissat B."/>
            <person name="Grigoriev I.V."/>
            <person name="Hibbett D."/>
            <person name="Nagy L.G."/>
            <person name="Martin F.M."/>
        </authorList>
    </citation>
    <scope>NUCLEOTIDE SEQUENCE</scope>
    <source>
        <strain evidence="1">P2</strain>
    </source>
</reference>
<accession>A0ACB6ZKG3</accession>
<sequence length="233" mass="25785">MLRTTVTRSLSRAVASSSSQSSFHSSAVIQVASFRRRRARAVQKENLTKRAEREKLAEAQRPHVVVGHRLGDETKWTNCDLAKVIITEKDLEATEVVDYPLGSVTMSKYLNYGVGEREKELLFDSLPQLSALHSVASASSLGDQGNVSATKLQQQHDEAIPIERFKARMLARVISLKNANAKGIAFENRRRIIGAFSEPSNPHDPGRPEVQGAFPSSNPETYKFLTCNPQPLS</sequence>
<evidence type="ECO:0000313" key="2">
    <source>
        <dbReference type="Proteomes" id="UP000886501"/>
    </source>
</evidence>
<comment type="caution">
    <text evidence="1">The sequence shown here is derived from an EMBL/GenBank/DDBJ whole genome shotgun (WGS) entry which is preliminary data.</text>
</comment>
<gene>
    <name evidence="1" type="ORF">BDM02DRAFT_3112659</name>
</gene>
<dbReference type="EMBL" id="MU117989">
    <property type="protein sequence ID" value="KAF9650062.1"/>
    <property type="molecule type" value="Genomic_DNA"/>
</dbReference>
<name>A0ACB6ZKG3_THEGA</name>
<proteinExistence type="predicted"/>
<keyword evidence="2" id="KW-1185">Reference proteome</keyword>
<dbReference type="Proteomes" id="UP000886501">
    <property type="component" value="Unassembled WGS sequence"/>
</dbReference>
<protein>
    <submittedName>
        <fullName evidence="1">Uncharacterized protein</fullName>
    </submittedName>
</protein>
<evidence type="ECO:0000313" key="1">
    <source>
        <dbReference type="EMBL" id="KAF9650062.1"/>
    </source>
</evidence>
<organism evidence="1 2">
    <name type="scientific">Thelephora ganbajun</name>
    <name type="common">Ganba fungus</name>
    <dbReference type="NCBI Taxonomy" id="370292"/>
    <lineage>
        <taxon>Eukaryota</taxon>
        <taxon>Fungi</taxon>
        <taxon>Dikarya</taxon>
        <taxon>Basidiomycota</taxon>
        <taxon>Agaricomycotina</taxon>
        <taxon>Agaricomycetes</taxon>
        <taxon>Thelephorales</taxon>
        <taxon>Thelephoraceae</taxon>
        <taxon>Thelephora</taxon>
    </lineage>
</organism>
<reference evidence="1" key="1">
    <citation type="submission" date="2019-10" db="EMBL/GenBank/DDBJ databases">
        <authorList>
            <consortium name="DOE Joint Genome Institute"/>
            <person name="Kuo A."/>
            <person name="Miyauchi S."/>
            <person name="Kiss E."/>
            <person name="Drula E."/>
            <person name="Kohler A."/>
            <person name="Sanchez-Garcia M."/>
            <person name="Andreopoulos B."/>
            <person name="Barry K.W."/>
            <person name="Bonito G."/>
            <person name="Buee M."/>
            <person name="Carver A."/>
            <person name="Chen C."/>
            <person name="Cichocki N."/>
            <person name="Clum A."/>
            <person name="Culley D."/>
            <person name="Crous P.W."/>
            <person name="Fauchery L."/>
            <person name="Girlanda M."/>
            <person name="Hayes R."/>
            <person name="Keri Z."/>
            <person name="Labutti K."/>
            <person name="Lipzen A."/>
            <person name="Lombard V."/>
            <person name="Magnuson J."/>
            <person name="Maillard F."/>
            <person name="Morin E."/>
            <person name="Murat C."/>
            <person name="Nolan M."/>
            <person name="Ohm R."/>
            <person name="Pangilinan J."/>
            <person name="Pereira M."/>
            <person name="Perotto S."/>
            <person name="Peter M."/>
            <person name="Riley R."/>
            <person name="Sitrit Y."/>
            <person name="Stielow B."/>
            <person name="Szollosi G."/>
            <person name="Zifcakova L."/>
            <person name="Stursova M."/>
            <person name="Spatafora J.W."/>
            <person name="Tedersoo L."/>
            <person name="Vaario L.-M."/>
            <person name="Yamada A."/>
            <person name="Yan M."/>
            <person name="Wang P."/>
            <person name="Xu J."/>
            <person name="Bruns T."/>
            <person name="Baldrian P."/>
            <person name="Vilgalys R."/>
            <person name="Henrissat B."/>
            <person name="Grigoriev I.V."/>
            <person name="Hibbett D."/>
            <person name="Nagy L.G."/>
            <person name="Martin F.M."/>
        </authorList>
    </citation>
    <scope>NUCLEOTIDE SEQUENCE</scope>
    <source>
        <strain evidence="1">P2</strain>
    </source>
</reference>